<dbReference type="PANTHER" id="PTHR12216:SF4">
    <property type="entry name" value="UROCANATE HYDRATASE"/>
    <property type="match status" value="1"/>
</dbReference>
<organism evidence="13 14">
    <name type="scientific">Nostocoides veronense</name>
    <dbReference type="NCBI Taxonomy" id="330836"/>
    <lineage>
        <taxon>Bacteria</taxon>
        <taxon>Bacillati</taxon>
        <taxon>Actinomycetota</taxon>
        <taxon>Actinomycetes</taxon>
        <taxon>Micrococcales</taxon>
        <taxon>Intrasporangiaceae</taxon>
        <taxon>Nostocoides</taxon>
    </lineage>
</organism>
<evidence type="ECO:0000256" key="5">
    <source>
        <dbReference type="ARBA" id="ARBA00023027"/>
    </source>
</evidence>
<feature type="binding site" evidence="9">
    <location>
        <begin position="172"/>
        <end position="174"/>
    </location>
    <ligand>
        <name>NAD(+)</name>
        <dbReference type="ChEBI" id="CHEBI:57540"/>
    </ligand>
</feature>
<dbReference type="PIRSF" id="PIRSF001423">
    <property type="entry name" value="Urocanate_hydrat"/>
    <property type="match status" value="1"/>
</dbReference>
<name>A0ABN2LLK8_9MICO</name>
<evidence type="ECO:0000259" key="12">
    <source>
        <dbReference type="Pfam" id="PF17392"/>
    </source>
</evidence>
<feature type="binding site" evidence="9">
    <location>
        <position position="197"/>
    </location>
    <ligand>
        <name>NAD(+)</name>
        <dbReference type="ChEBI" id="CHEBI:57540"/>
    </ligand>
</feature>
<accession>A0ABN2LLK8</accession>
<dbReference type="NCBIfam" id="TIGR01228">
    <property type="entry name" value="hutU"/>
    <property type="match status" value="1"/>
</dbReference>
<comment type="similarity">
    <text evidence="2 9">Belongs to the urocanase family.</text>
</comment>
<comment type="cofactor">
    <cofactor evidence="9">
        <name>NAD(+)</name>
        <dbReference type="ChEBI" id="CHEBI:57540"/>
    </cofactor>
    <text evidence="9">Binds 1 NAD(+) per subunit.</text>
</comment>
<dbReference type="InterPro" id="IPR035400">
    <property type="entry name" value="Urocanase_N"/>
</dbReference>
<comment type="caution">
    <text evidence="13">The sequence shown here is derived from an EMBL/GenBank/DDBJ whole genome shotgun (WGS) entry which is preliminary data.</text>
</comment>
<evidence type="ECO:0000256" key="2">
    <source>
        <dbReference type="ARBA" id="ARBA00007578"/>
    </source>
</evidence>
<dbReference type="InterPro" id="IPR023637">
    <property type="entry name" value="Urocanase-like"/>
</dbReference>
<dbReference type="EMBL" id="BAAAPO010000026">
    <property type="protein sequence ID" value="GAA1792755.1"/>
    <property type="molecule type" value="Genomic_DNA"/>
</dbReference>
<comment type="catalytic activity">
    <reaction evidence="8 9">
        <text>4-imidazolone-5-propanoate = trans-urocanate + H2O</text>
        <dbReference type="Rhea" id="RHEA:13101"/>
        <dbReference type="ChEBI" id="CHEBI:15377"/>
        <dbReference type="ChEBI" id="CHEBI:17771"/>
        <dbReference type="ChEBI" id="CHEBI:77893"/>
        <dbReference type="EC" id="4.2.1.49"/>
    </reaction>
</comment>
<evidence type="ECO:0000256" key="1">
    <source>
        <dbReference type="ARBA" id="ARBA00004794"/>
    </source>
</evidence>
<dbReference type="RefSeq" id="WP_344083542.1">
    <property type="nucleotide sequence ID" value="NZ_BAAAPO010000026.1"/>
</dbReference>
<feature type="domain" description="Urocanase C-terminal" evidence="12">
    <location>
        <begin position="346"/>
        <end position="540"/>
    </location>
</feature>
<dbReference type="HAMAP" id="MF_00577">
    <property type="entry name" value="HutU"/>
    <property type="match status" value="1"/>
</dbReference>
<dbReference type="Pfam" id="PF17392">
    <property type="entry name" value="Urocanase_C"/>
    <property type="match status" value="1"/>
</dbReference>
<evidence type="ECO:0000313" key="13">
    <source>
        <dbReference type="EMBL" id="GAA1792755.1"/>
    </source>
</evidence>
<feature type="binding site" evidence="9">
    <location>
        <begin position="268"/>
        <end position="269"/>
    </location>
    <ligand>
        <name>NAD(+)</name>
        <dbReference type="ChEBI" id="CHEBI:57540"/>
    </ligand>
</feature>
<evidence type="ECO:0000256" key="9">
    <source>
        <dbReference type="HAMAP-Rule" id="MF_00577"/>
    </source>
</evidence>
<comment type="function">
    <text evidence="9">Catalyzes the conversion of urocanate to 4-imidazolone-5-propionate.</text>
</comment>
<evidence type="ECO:0000256" key="3">
    <source>
        <dbReference type="ARBA" id="ARBA00011992"/>
    </source>
</evidence>
<dbReference type="InterPro" id="IPR035401">
    <property type="entry name" value="Urocanase_C"/>
</dbReference>
<feature type="binding site" evidence="9">
    <location>
        <begin position="259"/>
        <end position="263"/>
    </location>
    <ligand>
        <name>NAD(+)</name>
        <dbReference type="ChEBI" id="CHEBI:57540"/>
    </ligand>
</feature>
<dbReference type="Pfam" id="PF17391">
    <property type="entry name" value="Urocanase_N"/>
    <property type="match status" value="1"/>
</dbReference>
<dbReference type="PROSITE" id="PS01233">
    <property type="entry name" value="UROCANASE"/>
    <property type="match status" value="1"/>
</dbReference>
<evidence type="ECO:0000256" key="8">
    <source>
        <dbReference type="ARBA" id="ARBA00047623"/>
    </source>
</evidence>
<feature type="binding site" evidence="9">
    <location>
        <begin position="48"/>
        <end position="49"/>
    </location>
    <ligand>
        <name>NAD(+)</name>
        <dbReference type="ChEBI" id="CHEBI:57540"/>
    </ligand>
</feature>
<dbReference type="Proteomes" id="UP001499938">
    <property type="component" value="Unassembled WGS sequence"/>
</dbReference>
<feature type="binding site" evidence="9">
    <location>
        <position position="126"/>
    </location>
    <ligand>
        <name>NAD(+)</name>
        <dbReference type="ChEBI" id="CHEBI:57540"/>
    </ligand>
</feature>
<reference evidence="13 14" key="1">
    <citation type="journal article" date="2019" name="Int. J. Syst. Evol. Microbiol.">
        <title>The Global Catalogue of Microorganisms (GCM) 10K type strain sequencing project: providing services to taxonomists for standard genome sequencing and annotation.</title>
        <authorList>
            <consortium name="The Broad Institute Genomics Platform"/>
            <consortium name="The Broad Institute Genome Sequencing Center for Infectious Disease"/>
            <person name="Wu L."/>
            <person name="Ma J."/>
        </authorList>
    </citation>
    <scope>NUCLEOTIDE SEQUENCE [LARGE SCALE GENOMIC DNA]</scope>
    <source>
        <strain evidence="13 14">JCM 15592</strain>
    </source>
</reference>
<dbReference type="InterPro" id="IPR036190">
    <property type="entry name" value="Urocanase_sf"/>
</dbReference>
<comment type="subcellular location">
    <subcellularLocation>
        <location evidence="9">Cytoplasm</location>
    </subcellularLocation>
</comment>
<dbReference type="EC" id="4.2.1.49" evidence="3 9"/>
<dbReference type="InterPro" id="IPR055351">
    <property type="entry name" value="Urocanase"/>
</dbReference>
<dbReference type="InterPro" id="IPR023636">
    <property type="entry name" value="Urocanase_CS"/>
</dbReference>
<dbReference type="Gene3D" id="3.40.50.10730">
    <property type="entry name" value="Urocanase like domains"/>
    <property type="match status" value="1"/>
</dbReference>
<evidence type="ECO:0000313" key="14">
    <source>
        <dbReference type="Proteomes" id="UP001499938"/>
    </source>
</evidence>
<evidence type="ECO:0000256" key="6">
    <source>
        <dbReference type="ARBA" id="ARBA00023239"/>
    </source>
</evidence>
<dbReference type="InterPro" id="IPR038364">
    <property type="entry name" value="Urocanase_central_sf"/>
</dbReference>
<keyword evidence="9" id="KW-0963">Cytoplasm</keyword>
<protein>
    <recommendedName>
        <fullName evidence="3 9">Urocanate hydratase</fullName>
        <shortName evidence="9">Urocanase</shortName>
        <ecNumber evidence="3 9">4.2.1.49</ecNumber>
    </recommendedName>
    <alternativeName>
        <fullName evidence="7 9">Imidazolonepropionate hydrolase</fullName>
    </alternativeName>
</protein>
<feature type="domain" description="Urocanase N-terminal" evidence="11">
    <location>
        <begin position="7"/>
        <end position="133"/>
    </location>
</feature>
<feature type="binding site" evidence="9">
    <location>
        <position position="317"/>
    </location>
    <ligand>
        <name>NAD(+)</name>
        <dbReference type="ChEBI" id="CHEBI:57540"/>
    </ligand>
</feature>
<feature type="domain" description="Urocanase Rossmann-like" evidence="10">
    <location>
        <begin position="136"/>
        <end position="343"/>
    </location>
</feature>
<keyword evidence="5 9" id="KW-0520">NAD</keyword>
<sequence length="550" mass="59977">MDGARPVRAARGSTLTAKQWSTEAPLRMLMNNLDPEVAERPDDLVVYGGTGRAARDWRSFDAMVRTLTDLNPDETMLVQSGRPVGVFRTHEWAPRVLIANSNLVPDWANWPEFRRLEHLGLTMYGQMTAGSWIYIGTQGIVQGTYETFAAIAEKRYGGTLAGTLTLTGGCGGMGGAQPLAVTLNEGACLIVDVDPHRLQRRVEHRYLDEVADDLDDAIAKALKAKEERRGWSVGVVGNAAEVFPELLRRGIPIDIVTDQTSAHDPLSYLPVGIELDQWDEYATKKPEEFTDRARESMARHVEAMVGFQDGGAETFDYGNSIRDEARLGGYDRAFAFPGFVPAYIRPLFCEGKGPFRWVALSGDPKDIAETDRAVLDLFPDNDRLHKWIRGAQDRIAWQGLPARICWLGYGERDQAGLAFNDLVASGKVSAPIVIGRDHLDCGSVASPYRETEAMADGSDAIADWPLLNALVNTASGASWVSLHHGGGVGIGRSMHAGQVSVADGTPLAAEKLARVLTNDPGMGVIRHVDAGYEIAEDVARDRGVRIPMAE</sequence>
<keyword evidence="4 9" id="KW-0369">Histidine metabolism</keyword>
<dbReference type="SUPFAM" id="SSF111326">
    <property type="entry name" value="Urocanase"/>
    <property type="match status" value="1"/>
</dbReference>
<dbReference type="NCBIfam" id="NF003820">
    <property type="entry name" value="PRK05414.1"/>
    <property type="match status" value="1"/>
</dbReference>
<evidence type="ECO:0000256" key="4">
    <source>
        <dbReference type="ARBA" id="ARBA00022808"/>
    </source>
</evidence>
<evidence type="ECO:0000256" key="7">
    <source>
        <dbReference type="ARBA" id="ARBA00031640"/>
    </source>
</evidence>
<feature type="binding site" evidence="9">
    <location>
        <begin position="238"/>
        <end position="239"/>
    </location>
    <ligand>
        <name>NAD(+)</name>
        <dbReference type="ChEBI" id="CHEBI:57540"/>
    </ligand>
</feature>
<dbReference type="Gene3D" id="3.40.1770.10">
    <property type="entry name" value="Urocanase superfamily"/>
    <property type="match status" value="1"/>
</dbReference>
<evidence type="ECO:0000259" key="10">
    <source>
        <dbReference type="Pfam" id="PF01175"/>
    </source>
</evidence>
<evidence type="ECO:0000259" key="11">
    <source>
        <dbReference type="Pfam" id="PF17391"/>
    </source>
</evidence>
<gene>
    <name evidence="9" type="primary">hutU</name>
    <name evidence="13" type="ORF">GCM10009811_16970</name>
</gene>
<proteinExistence type="inferred from homology"/>
<feature type="binding site" evidence="9">
    <location>
        <position position="192"/>
    </location>
    <ligand>
        <name>NAD(+)</name>
        <dbReference type="ChEBI" id="CHEBI:57540"/>
    </ligand>
</feature>
<dbReference type="PANTHER" id="PTHR12216">
    <property type="entry name" value="UROCANATE HYDRATASE"/>
    <property type="match status" value="1"/>
</dbReference>
<feature type="active site" evidence="9">
    <location>
        <position position="405"/>
    </location>
</feature>
<keyword evidence="14" id="KW-1185">Reference proteome</keyword>
<keyword evidence="6 9" id="KW-0456">Lyase</keyword>
<comment type="pathway">
    <text evidence="1 9">Amino-acid degradation; L-histidine degradation into L-glutamate; N-formimidoyl-L-glutamate from L-histidine: step 2/3.</text>
</comment>
<dbReference type="Pfam" id="PF01175">
    <property type="entry name" value="Urocanase"/>
    <property type="match status" value="1"/>
</dbReference>
<dbReference type="InterPro" id="IPR035085">
    <property type="entry name" value="Urocanase_Rossmann-like"/>
</dbReference>
<feature type="binding site" evidence="9">
    <location>
        <position position="487"/>
    </location>
    <ligand>
        <name>NAD(+)</name>
        <dbReference type="ChEBI" id="CHEBI:57540"/>
    </ligand>
</feature>